<dbReference type="PANTHER" id="PTHR24050">
    <property type="entry name" value="PA14 DOMAIN-CONTAINING PROTEIN"/>
    <property type="match status" value="1"/>
</dbReference>
<keyword evidence="8" id="KW-0677">Repeat</keyword>
<protein>
    <submittedName>
        <fullName evidence="15">Uncharacterized protein</fullName>
    </submittedName>
</protein>
<dbReference type="InterPro" id="IPR026823">
    <property type="entry name" value="cEGF"/>
</dbReference>
<dbReference type="Pfam" id="PF07645">
    <property type="entry name" value="EGF_CA"/>
    <property type="match status" value="1"/>
</dbReference>
<comment type="subcellular location">
    <subcellularLocation>
        <location evidence="1">Membrane</location>
    </subcellularLocation>
    <subcellularLocation>
        <location evidence="2">Secreted</location>
        <location evidence="2">Extracellular space</location>
        <location evidence="2">Extracellular matrix</location>
    </subcellularLocation>
</comment>
<dbReference type="InterPro" id="IPR052235">
    <property type="entry name" value="Nephronectin_domain"/>
</dbReference>
<dbReference type="PROSITE" id="PS00010">
    <property type="entry name" value="ASX_HYDROXYL"/>
    <property type="match status" value="1"/>
</dbReference>
<dbReference type="InterPro" id="IPR001881">
    <property type="entry name" value="EGF-like_Ca-bd_dom"/>
</dbReference>
<dbReference type="InterPro" id="IPR049883">
    <property type="entry name" value="NOTCH1_EGF-like"/>
</dbReference>
<accession>A0A7J7J8U3</accession>
<evidence type="ECO:0000256" key="8">
    <source>
        <dbReference type="ARBA" id="ARBA00022737"/>
    </source>
</evidence>
<evidence type="ECO:0000256" key="11">
    <source>
        <dbReference type="ARBA" id="ARBA00023157"/>
    </source>
</evidence>
<dbReference type="Pfam" id="PF12662">
    <property type="entry name" value="cEGF"/>
    <property type="match status" value="1"/>
</dbReference>
<gene>
    <name evidence="15" type="ORF">EB796_019250</name>
</gene>
<evidence type="ECO:0000256" key="2">
    <source>
        <dbReference type="ARBA" id="ARBA00004498"/>
    </source>
</evidence>
<proteinExistence type="inferred from homology"/>
<evidence type="ECO:0000256" key="5">
    <source>
        <dbReference type="ARBA" id="ARBA00022536"/>
    </source>
</evidence>
<feature type="domain" description="EGF-like" evidence="13">
    <location>
        <begin position="343"/>
        <end position="382"/>
    </location>
</feature>
<dbReference type="InterPro" id="IPR000152">
    <property type="entry name" value="EGF-type_Asp/Asn_hydroxyl_site"/>
</dbReference>
<dbReference type="InterPro" id="IPR056619">
    <property type="entry name" value="C8-3_MUC4"/>
</dbReference>
<dbReference type="PROSITE" id="PS51233">
    <property type="entry name" value="VWFD"/>
    <property type="match status" value="1"/>
</dbReference>
<keyword evidence="4" id="KW-0964">Secreted</keyword>
<dbReference type="EMBL" id="VXIV02002850">
    <property type="protein sequence ID" value="KAF6022445.1"/>
    <property type="molecule type" value="Genomic_DNA"/>
</dbReference>
<evidence type="ECO:0000256" key="1">
    <source>
        <dbReference type="ARBA" id="ARBA00004370"/>
    </source>
</evidence>
<dbReference type="InterPro" id="IPR018097">
    <property type="entry name" value="EGF_Ca-bd_CS"/>
</dbReference>
<dbReference type="SMART" id="SM00181">
    <property type="entry name" value="EGF"/>
    <property type="match status" value="5"/>
</dbReference>
<dbReference type="Pfam" id="PF14670">
    <property type="entry name" value="FXa_inhibition"/>
    <property type="match status" value="1"/>
</dbReference>
<dbReference type="SMART" id="SM00179">
    <property type="entry name" value="EGF_CA"/>
    <property type="match status" value="3"/>
</dbReference>
<evidence type="ECO:0000256" key="3">
    <source>
        <dbReference type="ARBA" id="ARBA00006127"/>
    </source>
</evidence>
<keyword evidence="10" id="KW-0472">Membrane</keyword>
<dbReference type="GO" id="GO:0005509">
    <property type="term" value="F:calcium ion binding"/>
    <property type="evidence" value="ECO:0007669"/>
    <property type="project" value="InterPro"/>
</dbReference>
<keyword evidence="5 12" id="KW-0245">EGF-like domain</keyword>
<evidence type="ECO:0000313" key="16">
    <source>
        <dbReference type="Proteomes" id="UP000593567"/>
    </source>
</evidence>
<dbReference type="PROSITE" id="PS50026">
    <property type="entry name" value="EGF_3"/>
    <property type="match status" value="2"/>
</dbReference>
<dbReference type="InterPro" id="IPR009030">
    <property type="entry name" value="Growth_fac_rcpt_cys_sf"/>
</dbReference>
<name>A0A7J7J8U3_BUGNE</name>
<feature type="domain" description="VWFD" evidence="14">
    <location>
        <begin position="1"/>
        <end position="64"/>
    </location>
</feature>
<dbReference type="PROSITE" id="PS01187">
    <property type="entry name" value="EGF_CA"/>
    <property type="match status" value="2"/>
</dbReference>
<dbReference type="PROSITE" id="PS01186">
    <property type="entry name" value="EGF_2"/>
    <property type="match status" value="3"/>
</dbReference>
<evidence type="ECO:0000259" key="13">
    <source>
        <dbReference type="PROSITE" id="PS50026"/>
    </source>
</evidence>
<dbReference type="SUPFAM" id="SSF57184">
    <property type="entry name" value="Growth factor receptor domain"/>
    <property type="match status" value="2"/>
</dbReference>
<keyword evidence="16" id="KW-1185">Reference proteome</keyword>
<evidence type="ECO:0000256" key="7">
    <source>
        <dbReference type="ARBA" id="ARBA00022729"/>
    </source>
</evidence>
<keyword evidence="6" id="KW-0812">Transmembrane</keyword>
<dbReference type="OrthoDB" id="4405280at2759"/>
<organism evidence="15 16">
    <name type="scientific">Bugula neritina</name>
    <name type="common">Brown bryozoan</name>
    <name type="synonym">Sertularia neritina</name>
    <dbReference type="NCBI Taxonomy" id="10212"/>
    <lineage>
        <taxon>Eukaryota</taxon>
        <taxon>Metazoa</taxon>
        <taxon>Spiralia</taxon>
        <taxon>Lophotrochozoa</taxon>
        <taxon>Bryozoa</taxon>
        <taxon>Gymnolaemata</taxon>
        <taxon>Cheilostomatida</taxon>
        <taxon>Flustrina</taxon>
        <taxon>Buguloidea</taxon>
        <taxon>Bugulidae</taxon>
        <taxon>Bugula</taxon>
    </lineage>
</organism>
<dbReference type="Proteomes" id="UP000593567">
    <property type="component" value="Unassembled WGS sequence"/>
</dbReference>
<dbReference type="GO" id="GO:0016020">
    <property type="term" value="C:membrane"/>
    <property type="evidence" value="ECO:0007669"/>
    <property type="project" value="UniProtKB-SubCell"/>
</dbReference>
<dbReference type="AlphaFoldDB" id="A0A7J7J8U3"/>
<reference evidence="15" key="1">
    <citation type="submission" date="2020-06" db="EMBL/GenBank/DDBJ databases">
        <title>Draft genome of Bugula neritina, a colonial animal packing powerful symbionts and potential medicines.</title>
        <authorList>
            <person name="Rayko M."/>
        </authorList>
    </citation>
    <scope>NUCLEOTIDE SEQUENCE [LARGE SCALE GENOMIC DNA]</scope>
    <source>
        <strain evidence="15">Kwan_BN1</strain>
    </source>
</reference>
<evidence type="ECO:0000259" key="14">
    <source>
        <dbReference type="PROSITE" id="PS51233"/>
    </source>
</evidence>
<keyword evidence="4" id="KW-0272">Extracellular matrix</keyword>
<dbReference type="PROSITE" id="PS00022">
    <property type="entry name" value="EGF_1"/>
    <property type="match status" value="1"/>
</dbReference>
<comment type="caution">
    <text evidence="12">Lacks conserved residue(s) required for the propagation of feature annotation.</text>
</comment>
<dbReference type="InterPro" id="IPR000742">
    <property type="entry name" value="EGF"/>
</dbReference>
<dbReference type="Gene3D" id="2.10.25.10">
    <property type="entry name" value="Laminin"/>
    <property type="match status" value="5"/>
</dbReference>
<evidence type="ECO:0000256" key="9">
    <source>
        <dbReference type="ARBA" id="ARBA00022989"/>
    </source>
</evidence>
<dbReference type="PANTHER" id="PTHR24050:SF27">
    <property type="entry name" value="FIBRILLIN-1"/>
    <property type="match status" value="1"/>
</dbReference>
<comment type="similarity">
    <text evidence="3">Belongs to the fibulin family.</text>
</comment>
<evidence type="ECO:0000256" key="12">
    <source>
        <dbReference type="PROSITE-ProRule" id="PRU00076"/>
    </source>
</evidence>
<sequence length="544" mass="58899">MLTLTLSLPASFKGSTLGLTGVFDGDQENDLTYLNGTGHISINSTEMEIFDWASTFAVSEEDSIMYYTEDGTDWSTYNNNSFVPVFTDDIDNWVWPSEEVKTEAYETCGDDHACLYDVFVTGNIEVGKSSKKTAEDSVAANEALTDKFKNTCMLYSCLNKTLCFVDNFPPEIYYDVNYVMITPTGEFHYTIHVNDSNGDPFTVSVNVDSSIIVNGGQVNISGVIEDLDSFSNFTVSAMDDKNATYSITPLTMICKCLNNGTCEPLSEDDIFSTETDSVVLDCICPTGYTGDTCDTDLDACSLVASPCYPSVLCVDSPPPADHTGYTCGDCPPGYTGDGKTCTDINECEDESSCDHICINSPGSYVCVCSNGYELNEDGATCDASNPCAEPNNCDTDNGLCNEVNGTEVCSCAKGYTLNGDGKTCDETDECALETDACSQICTNTDGGYDCSCESGYALDSNELTCNGLKRATVDLVTFYKEYFSRLPGFPKYDENNDLQIGIYVKVPGVGYLGHQNLLEVFEDAVDNITSATGINIICNSLSYI</sequence>
<keyword evidence="11 12" id="KW-1015">Disulfide bond</keyword>
<dbReference type="FunFam" id="2.10.25.10:FF:000240">
    <property type="entry name" value="Vitamin K-dependent protein S"/>
    <property type="match status" value="1"/>
</dbReference>
<keyword evidence="7" id="KW-0732">Signal</keyword>
<evidence type="ECO:0000256" key="10">
    <source>
        <dbReference type="ARBA" id="ARBA00023136"/>
    </source>
</evidence>
<comment type="caution">
    <text evidence="15">The sequence shown here is derived from an EMBL/GenBank/DDBJ whole genome shotgun (WGS) entry which is preliminary data.</text>
</comment>
<feature type="disulfide bond" evidence="12">
    <location>
        <begin position="347"/>
        <end position="357"/>
    </location>
</feature>
<evidence type="ECO:0000256" key="6">
    <source>
        <dbReference type="ARBA" id="ARBA00022692"/>
    </source>
</evidence>
<keyword evidence="9" id="KW-1133">Transmembrane helix</keyword>
<dbReference type="Pfam" id="PF23263">
    <property type="entry name" value="C8-3_MUC4"/>
    <property type="match status" value="1"/>
</dbReference>
<evidence type="ECO:0000313" key="15">
    <source>
        <dbReference type="EMBL" id="KAF6022445.1"/>
    </source>
</evidence>
<dbReference type="InterPro" id="IPR001846">
    <property type="entry name" value="VWF_type-D"/>
</dbReference>
<feature type="domain" description="EGF-like" evidence="13">
    <location>
        <begin position="296"/>
        <end position="342"/>
    </location>
</feature>
<evidence type="ECO:0000256" key="4">
    <source>
        <dbReference type="ARBA" id="ARBA00022530"/>
    </source>
</evidence>